<dbReference type="GO" id="GO:0030435">
    <property type="term" value="P:sporulation resulting in formation of a cellular spore"/>
    <property type="evidence" value="ECO:0007669"/>
    <property type="project" value="InterPro"/>
</dbReference>
<accession>A0A917XWL4</accession>
<dbReference type="AlphaFoldDB" id="A0A917XWL4"/>
<dbReference type="EMBL" id="BMOS01000010">
    <property type="protein sequence ID" value="GGN57100.1"/>
    <property type="molecule type" value="Genomic_DNA"/>
</dbReference>
<sequence>MTIYRHSEYDYDVSRGKGDRYSYFMEEPLKSCSCGHSCSGKCSNESSKSPSHKSTESDFTSDNNAFVLQEGTELSFMDQESAELIWVKESCNITVSSTDTQIGVSLQAALQLAIALVLNISIADGTQRDAVSQELTQHFNMAQRNKQKIFIYNTKDAVVTTRDTDLALNLQLMLQVLVALVLLVEIL</sequence>
<organism evidence="2 3">
    <name type="scientific">Oceanobacillus indicireducens</name>
    <dbReference type="NCBI Taxonomy" id="1004261"/>
    <lineage>
        <taxon>Bacteria</taxon>
        <taxon>Bacillati</taxon>
        <taxon>Bacillota</taxon>
        <taxon>Bacilli</taxon>
        <taxon>Bacillales</taxon>
        <taxon>Bacillaceae</taxon>
        <taxon>Oceanobacillus</taxon>
    </lineage>
</organism>
<name>A0A917XWL4_9BACI</name>
<feature type="domain" description="Spore coat protein X/V" evidence="1">
    <location>
        <begin position="66"/>
        <end position="122"/>
    </location>
</feature>
<dbReference type="Proteomes" id="UP000624041">
    <property type="component" value="Unassembled WGS sequence"/>
</dbReference>
<evidence type="ECO:0000313" key="2">
    <source>
        <dbReference type="EMBL" id="GGN57100.1"/>
    </source>
</evidence>
<evidence type="ECO:0000313" key="3">
    <source>
        <dbReference type="Proteomes" id="UP000624041"/>
    </source>
</evidence>
<dbReference type="Pfam" id="PF07552">
    <property type="entry name" value="Coat_X"/>
    <property type="match status" value="2"/>
</dbReference>
<comment type="caution">
    <text evidence="2">The sequence shown here is derived from an EMBL/GenBank/DDBJ whole genome shotgun (WGS) entry which is preliminary data.</text>
</comment>
<dbReference type="InterPro" id="IPR011428">
    <property type="entry name" value="Spore_coat_X/V"/>
</dbReference>
<gene>
    <name evidence="2" type="ORF">GCM10007971_17760</name>
</gene>
<reference evidence="2" key="1">
    <citation type="journal article" date="2014" name="Int. J. Syst. Evol. Microbiol.">
        <title>Complete genome sequence of Corynebacterium casei LMG S-19264T (=DSM 44701T), isolated from a smear-ripened cheese.</title>
        <authorList>
            <consortium name="US DOE Joint Genome Institute (JGI-PGF)"/>
            <person name="Walter F."/>
            <person name="Albersmeier A."/>
            <person name="Kalinowski J."/>
            <person name="Ruckert C."/>
        </authorList>
    </citation>
    <scope>NUCLEOTIDE SEQUENCE</scope>
    <source>
        <strain evidence="2">JCM 17251</strain>
    </source>
</reference>
<protein>
    <recommendedName>
        <fullName evidence="1">Spore coat protein X/V domain-containing protein</fullName>
    </recommendedName>
</protein>
<keyword evidence="3" id="KW-1185">Reference proteome</keyword>
<feature type="domain" description="Spore coat protein X/V" evidence="1">
    <location>
        <begin position="130"/>
        <end position="186"/>
    </location>
</feature>
<dbReference type="RefSeq" id="WP_229782636.1">
    <property type="nucleotide sequence ID" value="NZ_BMOS01000010.1"/>
</dbReference>
<evidence type="ECO:0000259" key="1">
    <source>
        <dbReference type="Pfam" id="PF07552"/>
    </source>
</evidence>
<reference evidence="2" key="2">
    <citation type="submission" date="2020-09" db="EMBL/GenBank/DDBJ databases">
        <authorList>
            <person name="Sun Q."/>
            <person name="Ohkuma M."/>
        </authorList>
    </citation>
    <scope>NUCLEOTIDE SEQUENCE</scope>
    <source>
        <strain evidence="2">JCM 17251</strain>
    </source>
</reference>
<proteinExistence type="predicted"/>
<dbReference type="GO" id="GO:0031160">
    <property type="term" value="C:spore wall"/>
    <property type="evidence" value="ECO:0007669"/>
    <property type="project" value="InterPro"/>
</dbReference>